<dbReference type="EMBL" id="JAWDGP010006941">
    <property type="protein sequence ID" value="KAK3732732.1"/>
    <property type="molecule type" value="Genomic_DNA"/>
</dbReference>
<feature type="transmembrane region" description="Helical" evidence="1">
    <location>
        <begin position="63"/>
        <end position="80"/>
    </location>
</feature>
<dbReference type="PANTHER" id="PTHR47272">
    <property type="entry name" value="DDE_TNP_1_7 DOMAIN-CONTAINING PROTEIN"/>
    <property type="match status" value="1"/>
</dbReference>
<proteinExistence type="predicted"/>
<sequence length="81" mass="9821">MTIFHDPNEVQTTLRWNKDGTPVETTQPKLVQQYNQYMGGCDLNDHMTRLHRSRRHYRWPGRLFIKFVVWASYNSYILYIS</sequence>
<dbReference type="Proteomes" id="UP001283361">
    <property type="component" value="Unassembled WGS sequence"/>
</dbReference>
<evidence type="ECO:0000256" key="1">
    <source>
        <dbReference type="SAM" id="Phobius"/>
    </source>
</evidence>
<dbReference type="InterPro" id="IPR029526">
    <property type="entry name" value="PGBD"/>
</dbReference>
<feature type="domain" description="PiggyBac transposable element-derived protein" evidence="2">
    <location>
        <begin position="3"/>
        <end position="76"/>
    </location>
</feature>
<dbReference type="PANTHER" id="PTHR47272:SF2">
    <property type="entry name" value="PIGGYBAC TRANSPOSABLE ELEMENT-DERIVED PROTEIN 3-LIKE"/>
    <property type="match status" value="1"/>
</dbReference>
<keyword evidence="1" id="KW-0472">Membrane</keyword>
<keyword evidence="4" id="KW-1185">Reference proteome</keyword>
<evidence type="ECO:0000313" key="3">
    <source>
        <dbReference type="EMBL" id="KAK3732732.1"/>
    </source>
</evidence>
<dbReference type="Pfam" id="PF13843">
    <property type="entry name" value="DDE_Tnp_1_7"/>
    <property type="match status" value="1"/>
</dbReference>
<organism evidence="3 4">
    <name type="scientific">Elysia crispata</name>
    <name type="common">lettuce slug</name>
    <dbReference type="NCBI Taxonomy" id="231223"/>
    <lineage>
        <taxon>Eukaryota</taxon>
        <taxon>Metazoa</taxon>
        <taxon>Spiralia</taxon>
        <taxon>Lophotrochozoa</taxon>
        <taxon>Mollusca</taxon>
        <taxon>Gastropoda</taxon>
        <taxon>Heterobranchia</taxon>
        <taxon>Euthyneura</taxon>
        <taxon>Panpulmonata</taxon>
        <taxon>Sacoglossa</taxon>
        <taxon>Placobranchoidea</taxon>
        <taxon>Plakobranchidae</taxon>
        <taxon>Elysia</taxon>
    </lineage>
</organism>
<keyword evidence="1" id="KW-0812">Transmembrane</keyword>
<evidence type="ECO:0000259" key="2">
    <source>
        <dbReference type="Pfam" id="PF13843"/>
    </source>
</evidence>
<reference evidence="3" key="1">
    <citation type="journal article" date="2023" name="G3 (Bethesda)">
        <title>A reference genome for the long-term kleptoplast-retaining sea slug Elysia crispata morphotype clarki.</title>
        <authorList>
            <person name="Eastman K.E."/>
            <person name="Pendleton A.L."/>
            <person name="Shaikh M.A."/>
            <person name="Suttiyut T."/>
            <person name="Ogas R."/>
            <person name="Tomko P."/>
            <person name="Gavelis G."/>
            <person name="Widhalm J.R."/>
            <person name="Wisecaver J.H."/>
        </authorList>
    </citation>
    <scope>NUCLEOTIDE SEQUENCE</scope>
    <source>
        <strain evidence="3">ECLA1</strain>
    </source>
</reference>
<dbReference type="AlphaFoldDB" id="A0AAE1CSD6"/>
<protein>
    <recommendedName>
        <fullName evidence="2">PiggyBac transposable element-derived protein domain-containing protein</fullName>
    </recommendedName>
</protein>
<keyword evidence="1" id="KW-1133">Transmembrane helix</keyword>
<name>A0AAE1CSD6_9GAST</name>
<accession>A0AAE1CSD6</accession>
<gene>
    <name evidence="3" type="ORF">RRG08_005897</name>
</gene>
<evidence type="ECO:0000313" key="4">
    <source>
        <dbReference type="Proteomes" id="UP001283361"/>
    </source>
</evidence>
<comment type="caution">
    <text evidence="3">The sequence shown here is derived from an EMBL/GenBank/DDBJ whole genome shotgun (WGS) entry which is preliminary data.</text>
</comment>